<dbReference type="OrthoDB" id="422106at2759"/>
<feature type="compositionally biased region" description="Basic and acidic residues" evidence="1">
    <location>
        <begin position="326"/>
        <end position="357"/>
    </location>
</feature>
<sequence>MTLAFHVKPICSYQISDVRSIEKTVTSRPLIFGTVFDETPSSTSEIPFKPSKQLFNQFFSPLTTEKPPDPPHEEISTILEPTNTRLQPSEGLHINLFTLPTDSLNYNFLLNQQDTVGLDHNLEEQTPKTENSQNTKGIRPSVIQNEPLEGNDDIDELKERKPTETHVKKEVHYHQHKHFHGYITKQKQEKVPANVHEHSHEHKENKDHHHHNQEYDIEIPEENHKHKNRGFLRTKHKNEHYHKLQRENEQVPIDVLEHSHAQIHHHQEYQGGPESDDKHEYEDVLPRGYKQKDKREYSHKHKYENAHYHQLEPEHQLADDPEHYHTNKEKQEHHHSDYEEDYKREHSHIQEHSNEHAHQHHRGNQKYRREGNKQHPRSRHKISHNRRVNKKNIDQNREKQSHRRRPHQKQRSHQQKVIVKRY</sequence>
<evidence type="ECO:0000313" key="3">
    <source>
        <dbReference type="Proteomes" id="UP001153737"/>
    </source>
</evidence>
<organism evidence="2 3">
    <name type="scientific">Phaedon cochleariae</name>
    <name type="common">Mustard beetle</name>
    <dbReference type="NCBI Taxonomy" id="80249"/>
    <lineage>
        <taxon>Eukaryota</taxon>
        <taxon>Metazoa</taxon>
        <taxon>Ecdysozoa</taxon>
        <taxon>Arthropoda</taxon>
        <taxon>Hexapoda</taxon>
        <taxon>Insecta</taxon>
        <taxon>Pterygota</taxon>
        <taxon>Neoptera</taxon>
        <taxon>Endopterygota</taxon>
        <taxon>Coleoptera</taxon>
        <taxon>Polyphaga</taxon>
        <taxon>Cucujiformia</taxon>
        <taxon>Chrysomeloidea</taxon>
        <taxon>Chrysomelidae</taxon>
        <taxon>Chrysomelinae</taxon>
        <taxon>Chrysomelini</taxon>
        <taxon>Phaedon</taxon>
    </lineage>
</organism>
<dbReference type="AlphaFoldDB" id="A0A9P0GLS5"/>
<feature type="compositionally biased region" description="Basic residues" evidence="1">
    <location>
        <begin position="374"/>
        <end position="390"/>
    </location>
</feature>
<keyword evidence="3" id="KW-1185">Reference proteome</keyword>
<feature type="compositionally biased region" description="Basic and acidic residues" evidence="1">
    <location>
        <begin position="186"/>
        <end position="207"/>
    </location>
</feature>
<feature type="region of interest" description="Disordered" evidence="1">
    <location>
        <begin position="180"/>
        <end position="211"/>
    </location>
</feature>
<dbReference type="EMBL" id="OU896722">
    <property type="protein sequence ID" value="CAH1154627.1"/>
    <property type="molecule type" value="Genomic_DNA"/>
</dbReference>
<evidence type="ECO:0000256" key="1">
    <source>
        <dbReference type="SAM" id="MobiDB-lite"/>
    </source>
</evidence>
<proteinExistence type="predicted"/>
<reference evidence="2" key="1">
    <citation type="submission" date="2022-01" db="EMBL/GenBank/DDBJ databases">
        <authorList>
            <person name="King R."/>
        </authorList>
    </citation>
    <scope>NUCLEOTIDE SEQUENCE</scope>
</reference>
<protein>
    <submittedName>
        <fullName evidence="2">Uncharacterized protein</fullName>
    </submittedName>
</protein>
<accession>A0A9P0GLS5</accession>
<dbReference type="Proteomes" id="UP001153737">
    <property type="component" value="Chromosome 16"/>
</dbReference>
<name>A0A9P0GLS5_PHACE</name>
<reference evidence="2" key="2">
    <citation type="submission" date="2022-10" db="EMBL/GenBank/DDBJ databases">
        <authorList>
            <consortium name="ENA_rothamsted_submissions"/>
            <consortium name="culmorum"/>
            <person name="King R."/>
        </authorList>
    </citation>
    <scope>NUCLEOTIDE SEQUENCE</scope>
</reference>
<feature type="region of interest" description="Disordered" evidence="1">
    <location>
        <begin position="326"/>
        <end position="422"/>
    </location>
</feature>
<gene>
    <name evidence="2" type="ORF">PHAECO_LOCUS5110</name>
</gene>
<feature type="compositionally biased region" description="Basic residues" evidence="1">
    <location>
        <begin position="400"/>
        <end position="422"/>
    </location>
</feature>
<evidence type="ECO:0000313" key="2">
    <source>
        <dbReference type="EMBL" id="CAH1154627.1"/>
    </source>
</evidence>